<keyword evidence="6 9" id="KW-1133">Transmembrane helix</keyword>
<dbReference type="SUPFAM" id="SSF81338">
    <property type="entry name" value="Aquaporin-like"/>
    <property type="match status" value="1"/>
</dbReference>
<dbReference type="PROSITE" id="PS00221">
    <property type="entry name" value="MIP"/>
    <property type="match status" value="1"/>
</dbReference>
<gene>
    <name evidence="10" type="primary">aqpZ2</name>
    <name evidence="10" type="ORF">Mgrana_01225</name>
</gene>
<dbReference type="RefSeq" id="WP_119356730.1">
    <property type="nucleotide sequence ID" value="NZ_BJXM01000001.1"/>
</dbReference>
<feature type="transmembrane region" description="Helical" evidence="9">
    <location>
        <begin position="190"/>
        <end position="211"/>
    </location>
</feature>
<feature type="transmembrane region" description="Helical" evidence="9">
    <location>
        <begin position="31"/>
        <end position="54"/>
    </location>
</feature>
<organism evidence="10 11">
    <name type="scientific">Meiothermus granaticius NBRC 107808</name>
    <dbReference type="NCBI Taxonomy" id="1227551"/>
    <lineage>
        <taxon>Bacteria</taxon>
        <taxon>Thermotogati</taxon>
        <taxon>Deinococcota</taxon>
        <taxon>Deinococci</taxon>
        <taxon>Thermales</taxon>
        <taxon>Thermaceae</taxon>
        <taxon>Meiothermus</taxon>
    </lineage>
</organism>
<dbReference type="PANTHER" id="PTHR19139:SF199">
    <property type="entry name" value="MIP17260P"/>
    <property type="match status" value="1"/>
</dbReference>
<name>A0A399F9A0_9DEIN</name>
<evidence type="ECO:0000313" key="10">
    <source>
        <dbReference type="EMBL" id="RIH92818.1"/>
    </source>
</evidence>
<dbReference type="InterPro" id="IPR000425">
    <property type="entry name" value="MIP"/>
</dbReference>
<dbReference type="OrthoDB" id="9807293at2"/>
<dbReference type="InterPro" id="IPR034294">
    <property type="entry name" value="Aquaporin_transptr"/>
</dbReference>
<keyword evidence="3 8" id="KW-0813">Transport</keyword>
<sequence length="235" mass="24222">MNLRAYLAEFIGTFALLFVVVGAIASKMEPLGVVLANGIVIAAMIAALGTASGAHFNPAVTLGLLLTRRIALKDAIFYWFSQLLGASLAVGLLTLALGREAMNGVAYGVPRLAVGVSPLAGFLVEATLAFFLVLVIVATAIHLKNPYAATYIGLAVALGVLCGGNITGATMNPARAFGSAIWGGGFEHGWVYWVGPLLGGVLGTLAADYMYGPRIARGVKDGRSETVEGSVSVQP</sequence>
<dbReference type="InterPro" id="IPR022357">
    <property type="entry name" value="MIP_CS"/>
</dbReference>
<evidence type="ECO:0000256" key="1">
    <source>
        <dbReference type="ARBA" id="ARBA00004651"/>
    </source>
</evidence>
<keyword evidence="7 9" id="KW-0472">Membrane</keyword>
<keyword evidence="5 8" id="KW-0812">Transmembrane</keyword>
<dbReference type="GO" id="GO:0005886">
    <property type="term" value="C:plasma membrane"/>
    <property type="evidence" value="ECO:0007669"/>
    <property type="project" value="UniProtKB-SubCell"/>
</dbReference>
<evidence type="ECO:0000256" key="4">
    <source>
        <dbReference type="ARBA" id="ARBA00022475"/>
    </source>
</evidence>
<evidence type="ECO:0000256" key="7">
    <source>
        <dbReference type="ARBA" id="ARBA00023136"/>
    </source>
</evidence>
<dbReference type="Pfam" id="PF00230">
    <property type="entry name" value="MIP"/>
    <property type="match status" value="1"/>
</dbReference>
<feature type="transmembrane region" description="Helical" evidence="9">
    <location>
        <begin position="7"/>
        <end position="25"/>
    </location>
</feature>
<comment type="similarity">
    <text evidence="2 8">Belongs to the MIP/aquaporin (TC 1.A.8) family.</text>
</comment>
<evidence type="ECO:0000256" key="9">
    <source>
        <dbReference type="SAM" id="Phobius"/>
    </source>
</evidence>
<dbReference type="GO" id="GO:0015250">
    <property type="term" value="F:water channel activity"/>
    <property type="evidence" value="ECO:0007669"/>
    <property type="project" value="TreeGrafter"/>
</dbReference>
<dbReference type="Proteomes" id="UP000266178">
    <property type="component" value="Unassembled WGS sequence"/>
</dbReference>
<keyword evidence="4" id="KW-1003">Cell membrane</keyword>
<evidence type="ECO:0000256" key="8">
    <source>
        <dbReference type="RuleBase" id="RU000477"/>
    </source>
</evidence>
<dbReference type="Gene3D" id="1.20.1080.10">
    <property type="entry name" value="Glycerol uptake facilitator protein"/>
    <property type="match status" value="1"/>
</dbReference>
<proteinExistence type="inferred from homology"/>
<dbReference type="EMBL" id="QWLB01000013">
    <property type="protein sequence ID" value="RIH92818.1"/>
    <property type="molecule type" value="Genomic_DNA"/>
</dbReference>
<dbReference type="PRINTS" id="PR00783">
    <property type="entry name" value="MINTRINSICP"/>
</dbReference>
<comment type="subcellular location">
    <subcellularLocation>
        <location evidence="1">Cell membrane</location>
        <topology evidence="1">Multi-pass membrane protein</topology>
    </subcellularLocation>
</comment>
<dbReference type="InterPro" id="IPR023271">
    <property type="entry name" value="Aquaporin-like"/>
</dbReference>
<comment type="caution">
    <text evidence="10">The sequence shown here is derived from an EMBL/GenBank/DDBJ whole genome shotgun (WGS) entry which is preliminary data.</text>
</comment>
<keyword evidence="11" id="KW-1185">Reference proteome</keyword>
<reference evidence="10 11" key="1">
    <citation type="submission" date="2018-08" db="EMBL/GenBank/DDBJ databases">
        <title>Meiothermus granaticius genome AF-68 sequencing project.</title>
        <authorList>
            <person name="Da Costa M.S."/>
            <person name="Albuquerque L."/>
            <person name="Raposo P."/>
            <person name="Froufe H.J.C."/>
            <person name="Barroso C.S."/>
            <person name="Egas C."/>
        </authorList>
    </citation>
    <scope>NUCLEOTIDE SEQUENCE [LARGE SCALE GENOMIC DNA]</scope>
    <source>
        <strain evidence="10 11">AF-68</strain>
    </source>
</reference>
<feature type="transmembrane region" description="Helical" evidence="9">
    <location>
        <begin position="75"/>
        <end position="98"/>
    </location>
</feature>
<accession>A0A399F9A0</accession>
<feature type="transmembrane region" description="Helical" evidence="9">
    <location>
        <begin position="148"/>
        <end position="170"/>
    </location>
</feature>
<feature type="transmembrane region" description="Helical" evidence="9">
    <location>
        <begin position="118"/>
        <end position="141"/>
    </location>
</feature>
<protein>
    <submittedName>
        <fullName evidence="10">Aquaporin Z 2</fullName>
    </submittedName>
</protein>
<evidence type="ECO:0000256" key="2">
    <source>
        <dbReference type="ARBA" id="ARBA00006175"/>
    </source>
</evidence>
<evidence type="ECO:0000256" key="6">
    <source>
        <dbReference type="ARBA" id="ARBA00022989"/>
    </source>
</evidence>
<evidence type="ECO:0000313" key="11">
    <source>
        <dbReference type="Proteomes" id="UP000266178"/>
    </source>
</evidence>
<dbReference type="AlphaFoldDB" id="A0A399F9A0"/>
<evidence type="ECO:0000256" key="3">
    <source>
        <dbReference type="ARBA" id="ARBA00022448"/>
    </source>
</evidence>
<dbReference type="PANTHER" id="PTHR19139">
    <property type="entry name" value="AQUAPORIN TRANSPORTER"/>
    <property type="match status" value="1"/>
</dbReference>
<evidence type="ECO:0000256" key="5">
    <source>
        <dbReference type="ARBA" id="ARBA00022692"/>
    </source>
</evidence>